<proteinExistence type="predicted"/>
<sequence length="154" mass="17634">MLHFVKDVAHEAEDGLSIKLQYLTDKVRQQADELGEYTREEIDQVADYLQRDIQDAAEYLSKEGKELKDWLKFDVELVEDKVLELLSGAINTTNIELDELSRKARHENLWYKNETTGPGSFVCDQCGNQIQILKIQALPICENCGGEIFKRISA</sequence>
<accession>A0A3B1AHX2</accession>
<gene>
    <name evidence="1" type="ORF">MNBD_GAMMA21-1945</name>
</gene>
<evidence type="ECO:0000313" key="1">
    <source>
        <dbReference type="EMBL" id="VAW99483.1"/>
    </source>
</evidence>
<dbReference type="Pfam" id="PF07295">
    <property type="entry name" value="DUF1451"/>
    <property type="match status" value="1"/>
</dbReference>
<reference evidence="1" key="1">
    <citation type="submission" date="2018-06" db="EMBL/GenBank/DDBJ databases">
        <authorList>
            <person name="Zhirakovskaya E."/>
        </authorList>
    </citation>
    <scope>NUCLEOTIDE SEQUENCE</scope>
</reference>
<evidence type="ECO:0008006" key="2">
    <source>
        <dbReference type="Google" id="ProtNLM"/>
    </source>
</evidence>
<organism evidence="1">
    <name type="scientific">hydrothermal vent metagenome</name>
    <dbReference type="NCBI Taxonomy" id="652676"/>
    <lineage>
        <taxon>unclassified sequences</taxon>
        <taxon>metagenomes</taxon>
        <taxon>ecological metagenomes</taxon>
    </lineage>
</organism>
<dbReference type="AlphaFoldDB" id="A0A3B1AHX2"/>
<name>A0A3B1AHX2_9ZZZZ</name>
<dbReference type="InterPro" id="IPR009912">
    <property type="entry name" value="DUF1451"/>
</dbReference>
<protein>
    <recommendedName>
        <fullName evidence="2">Zinc ribbon-containing protein</fullName>
    </recommendedName>
</protein>
<dbReference type="EMBL" id="UOFR01000067">
    <property type="protein sequence ID" value="VAW99483.1"/>
    <property type="molecule type" value="Genomic_DNA"/>
</dbReference>